<dbReference type="GeneID" id="85477367"/>
<evidence type="ECO:0000313" key="3">
    <source>
        <dbReference type="Proteomes" id="UP001243989"/>
    </source>
</evidence>
<evidence type="ECO:0000256" key="1">
    <source>
        <dbReference type="SAM" id="MobiDB-lite"/>
    </source>
</evidence>
<accession>A0AAI9ZQT0</accession>
<feature type="compositionally biased region" description="Polar residues" evidence="1">
    <location>
        <begin position="193"/>
        <end position="203"/>
    </location>
</feature>
<organism evidence="2 3">
    <name type="scientific">Colletotrichum phormii</name>
    <dbReference type="NCBI Taxonomy" id="359342"/>
    <lineage>
        <taxon>Eukaryota</taxon>
        <taxon>Fungi</taxon>
        <taxon>Dikarya</taxon>
        <taxon>Ascomycota</taxon>
        <taxon>Pezizomycotina</taxon>
        <taxon>Sordariomycetes</taxon>
        <taxon>Hypocreomycetidae</taxon>
        <taxon>Glomerellales</taxon>
        <taxon>Glomerellaceae</taxon>
        <taxon>Colletotrichum</taxon>
        <taxon>Colletotrichum acutatum species complex</taxon>
    </lineage>
</organism>
<comment type="caution">
    <text evidence="2">The sequence shown here is derived from an EMBL/GenBank/DDBJ whole genome shotgun (WGS) entry which is preliminary data.</text>
</comment>
<reference evidence="2" key="1">
    <citation type="submission" date="2021-06" db="EMBL/GenBank/DDBJ databases">
        <title>Comparative genomics, transcriptomics and evolutionary studies reveal genomic signatures of adaptation to plant cell wall in hemibiotrophic fungi.</title>
        <authorList>
            <consortium name="DOE Joint Genome Institute"/>
            <person name="Baroncelli R."/>
            <person name="Diaz J.F."/>
            <person name="Benocci T."/>
            <person name="Peng M."/>
            <person name="Battaglia E."/>
            <person name="Haridas S."/>
            <person name="Andreopoulos W."/>
            <person name="Labutti K."/>
            <person name="Pangilinan J."/>
            <person name="Floch G.L."/>
            <person name="Makela M.R."/>
            <person name="Henrissat B."/>
            <person name="Grigoriev I.V."/>
            <person name="Crouch J.A."/>
            <person name="De Vries R.P."/>
            <person name="Sukno S.A."/>
            <person name="Thon M.R."/>
        </authorList>
    </citation>
    <scope>NUCLEOTIDE SEQUENCE</scope>
    <source>
        <strain evidence="2">CBS 102054</strain>
    </source>
</reference>
<gene>
    <name evidence="2" type="ORF">BDP81DRAFT_450268</name>
</gene>
<dbReference type="Proteomes" id="UP001243989">
    <property type="component" value="Unassembled WGS sequence"/>
</dbReference>
<dbReference type="RefSeq" id="XP_060444980.1">
    <property type="nucleotide sequence ID" value="XM_060592505.1"/>
</dbReference>
<evidence type="ECO:0000313" key="2">
    <source>
        <dbReference type="EMBL" id="KAK1636373.1"/>
    </source>
</evidence>
<feature type="region of interest" description="Disordered" evidence="1">
    <location>
        <begin position="42"/>
        <end position="61"/>
    </location>
</feature>
<feature type="compositionally biased region" description="Basic and acidic residues" evidence="1">
    <location>
        <begin position="1"/>
        <end position="15"/>
    </location>
</feature>
<proteinExistence type="predicted"/>
<name>A0AAI9ZQT0_9PEZI</name>
<dbReference type="EMBL" id="JAHMHQ010000011">
    <property type="protein sequence ID" value="KAK1636373.1"/>
    <property type="molecule type" value="Genomic_DNA"/>
</dbReference>
<sequence>MEQPHDNHGKNDLSRASDQSLPQTRPEDRFLGYAPFGGFTNQAYTDMSDQTPSIETDPSTGSVASLVSVESHENHKLYYSFDDLDVKIDPFISFDNLLIPAGLGFSPRGSFPDANSYCMPQFDDFMPDFDVSGTSFDTFDYPSILLTEDRTDDHPSKSYDASCSWRPNFSCQPQVNTMGPSADLDTRRLEDSTGPSYTEASTVSASHERQYIVELASEMQSKLRHLVDSGVLRSWNSTLSSIIRVFAVRLGYESSDRINRDTLRIIHENSGELVIQLQTMMAIPETGYKSNKSDGATESHDEMSVKDKMSLWEGQQNLDRTPPPHYTQPEGHGGTRDQLELSTGEINHEAILKSQAFDWLLEYLERQASLWWDDNDLGTCVQEEIQRKILNLFTFERGEKNPSKIQKIKFQLPDWPLPGGGSKEQLSPHNDTAKSLRQVTLESTIIVCCADKSQMMTIRDYMNQTWPSSWKQAFDLLQLCADFGETRIPVDTPQISKHTQGVTPIRQDGCSCVVVGPPGWPDLLASVEDGCLTITVEGHPYFIAEYGEQLAWLSAAFAQNSRAVYRKPTITRPREIGLDENILCFDIVAEEEPLQSLPSQARWLAEILGQDFVAIRGFPILRRPEDFLGTEVPWDGSKASRKFS</sequence>
<feature type="region of interest" description="Disordered" evidence="1">
    <location>
        <begin position="315"/>
        <end position="338"/>
    </location>
</feature>
<protein>
    <submittedName>
        <fullName evidence="2">Uncharacterized protein</fullName>
    </submittedName>
</protein>
<feature type="region of interest" description="Disordered" evidence="1">
    <location>
        <begin position="1"/>
        <end position="33"/>
    </location>
</feature>
<keyword evidence="3" id="KW-1185">Reference proteome</keyword>
<dbReference type="AlphaFoldDB" id="A0AAI9ZQT0"/>
<feature type="region of interest" description="Disordered" evidence="1">
    <location>
        <begin position="175"/>
        <end position="203"/>
    </location>
</feature>